<feature type="region of interest" description="Disordered" evidence="2">
    <location>
        <begin position="1"/>
        <end position="23"/>
    </location>
</feature>
<keyword evidence="3" id="KW-0812">Transmembrane</keyword>
<protein>
    <recommendedName>
        <fullName evidence="6">Tetratricopeptide repeat protein</fullName>
    </recommendedName>
</protein>
<dbReference type="Pfam" id="PF13174">
    <property type="entry name" value="TPR_6"/>
    <property type="match status" value="1"/>
</dbReference>
<keyword evidence="3" id="KW-0472">Membrane</keyword>
<dbReference type="SMART" id="SM00028">
    <property type="entry name" value="TPR"/>
    <property type="match status" value="2"/>
</dbReference>
<evidence type="ECO:0000256" key="3">
    <source>
        <dbReference type="SAM" id="Phobius"/>
    </source>
</evidence>
<feature type="repeat" description="TPR" evidence="1">
    <location>
        <begin position="167"/>
        <end position="200"/>
    </location>
</feature>
<dbReference type="EMBL" id="BMGK01000002">
    <property type="protein sequence ID" value="GGD84011.1"/>
    <property type="molecule type" value="Genomic_DNA"/>
</dbReference>
<dbReference type="Gene3D" id="1.25.40.10">
    <property type="entry name" value="Tetratricopeptide repeat domain"/>
    <property type="match status" value="1"/>
</dbReference>
<keyword evidence="1" id="KW-0802">TPR repeat</keyword>
<gene>
    <name evidence="4" type="ORF">GCM10011312_05030</name>
</gene>
<feature type="transmembrane region" description="Helical" evidence="3">
    <location>
        <begin position="51"/>
        <end position="69"/>
    </location>
</feature>
<reference evidence="4" key="1">
    <citation type="journal article" date="2014" name="Int. J. Syst. Evol. Microbiol.">
        <title>Complete genome sequence of Corynebacterium casei LMG S-19264T (=DSM 44701T), isolated from a smear-ripened cheese.</title>
        <authorList>
            <consortium name="US DOE Joint Genome Institute (JGI-PGF)"/>
            <person name="Walter F."/>
            <person name="Albersmeier A."/>
            <person name="Kalinowski J."/>
            <person name="Ruckert C."/>
        </authorList>
    </citation>
    <scope>NUCLEOTIDE SEQUENCE</scope>
    <source>
        <strain evidence="4">CGMCC 1.12924</strain>
    </source>
</reference>
<comment type="caution">
    <text evidence="4">The sequence shown here is derived from an EMBL/GenBank/DDBJ whole genome shotgun (WGS) entry which is preliminary data.</text>
</comment>
<name>A0A8J2V8F5_9FLAO</name>
<evidence type="ECO:0008006" key="6">
    <source>
        <dbReference type="Google" id="ProtNLM"/>
    </source>
</evidence>
<evidence type="ECO:0000256" key="1">
    <source>
        <dbReference type="PROSITE-ProRule" id="PRU00339"/>
    </source>
</evidence>
<sequence length="254" mass="28393">MATYKKRGHKPQSKEERQAAIEEQSTTAEVFNTLDEKASKTEQWVAKNQKYIYIIIAVVAVGVLGYLAYTQYVLKPKELEASNEMYQAQVYFEQALEGQQQDSLFNLSLNGGQGKYGFLDIIDNYSGTDAANISRYYAGIAYLQTKNYKEAIVHLDKFKGKDEMLGPIAKGNIGDAFAELGQKEDALKYYNEAASMNENEFTSPKYLLKAAVLALELNNASEALKHLNKIKSDFPESAEANQVDVYLGQAEAMD</sequence>
<evidence type="ECO:0000313" key="5">
    <source>
        <dbReference type="Proteomes" id="UP000652231"/>
    </source>
</evidence>
<reference evidence="4" key="2">
    <citation type="submission" date="2020-09" db="EMBL/GenBank/DDBJ databases">
        <authorList>
            <person name="Sun Q."/>
            <person name="Zhou Y."/>
        </authorList>
    </citation>
    <scope>NUCLEOTIDE SEQUENCE</scope>
    <source>
        <strain evidence="4">CGMCC 1.12924</strain>
    </source>
</reference>
<dbReference type="PROSITE" id="PS50005">
    <property type="entry name" value="TPR"/>
    <property type="match status" value="1"/>
</dbReference>
<organism evidence="4 5">
    <name type="scientific">Planktosalinus lacus</name>
    <dbReference type="NCBI Taxonomy" id="1526573"/>
    <lineage>
        <taxon>Bacteria</taxon>
        <taxon>Pseudomonadati</taxon>
        <taxon>Bacteroidota</taxon>
        <taxon>Flavobacteriia</taxon>
        <taxon>Flavobacteriales</taxon>
        <taxon>Flavobacteriaceae</taxon>
        <taxon>Planktosalinus</taxon>
    </lineage>
</organism>
<dbReference type="RefSeq" id="WP_188439180.1">
    <property type="nucleotide sequence ID" value="NZ_BMGK01000002.1"/>
</dbReference>
<dbReference type="Proteomes" id="UP000652231">
    <property type="component" value="Unassembled WGS sequence"/>
</dbReference>
<dbReference type="SUPFAM" id="SSF48452">
    <property type="entry name" value="TPR-like"/>
    <property type="match status" value="1"/>
</dbReference>
<dbReference type="AlphaFoldDB" id="A0A8J2V8F5"/>
<dbReference type="InterPro" id="IPR011990">
    <property type="entry name" value="TPR-like_helical_dom_sf"/>
</dbReference>
<feature type="compositionally biased region" description="Basic residues" evidence="2">
    <location>
        <begin position="1"/>
        <end position="11"/>
    </location>
</feature>
<keyword evidence="5" id="KW-1185">Reference proteome</keyword>
<dbReference type="InterPro" id="IPR019734">
    <property type="entry name" value="TPR_rpt"/>
</dbReference>
<evidence type="ECO:0000313" key="4">
    <source>
        <dbReference type="EMBL" id="GGD84011.1"/>
    </source>
</evidence>
<accession>A0A8J2V8F5</accession>
<keyword evidence="3" id="KW-1133">Transmembrane helix</keyword>
<evidence type="ECO:0000256" key="2">
    <source>
        <dbReference type="SAM" id="MobiDB-lite"/>
    </source>
</evidence>
<proteinExistence type="predicted"/>